<dbReference type="InterPro" id="IPR029063">
    <property type="entry name" value="SAM-dependent_MTases_sf"/>
</dbReference>
<feature type="region of interest" description="Disordered" evidence="6">
    <location>
        <begin position="698"/>
        <end position="845"/>
    </location>
</feature>
<dbReference type="InterPro" id="IPR001525">
    <property type="entry name" value="C5_MeTfrase"/>
</dbReference>
<dbReference type="EC" id="2.1.1.37" evidence="1"/>
<name>A0ABR3W1C1_9PEZI</name>
<feature type="region of interest" description="Disordered" evidence="6">
    <location>
        <begin position="1"/>
        <end position="79"/>
    </location>
</feature>
<dbReference type="PANTHER" id="PTHR10629:SF52">
    <property type="entry name" value="DNA (CYTOSINE-5)-METHYLTRANSFERASE 1"/>
    <property type="match status" value="1"/>
</dbReference>
<evidence type="ECO:0000313" key="8">
    <source>
        <dbReference type="Proteomes" id="UP001583177"/>
    </source>
</evidence>
<dbReference type="Proteomes" id="UP001583177">
    <property type="component" value="Unassembled WGS sequence"/>
</dbReference>
<dbReference type="Pfam" id="PF00145">
    <property type="entry name" value="DNA_methylase"/>
    <property type="match status" value="2"/>
</dbReference>
<dbReference type="SUPFAM" id="SSF53335">
    <property type="entry name" value="S-adenosyl-L-methionine-dependent methyltransferases"/>
    <property type="match status" value="1"/>
</dbReference>
<evidence type="ECO:0000256" key="5">
    <source>
        <dbReference type="PROSITE-ProRule" id="PRU01016"/>
    </source>
</evidence>
<proteinExistence type="inferred from homology"/>
<evidence type="ECO:0000256" key="6">
    <source>
        <dbReference type="SAM" id="MobiDB-lite"/>
    </source>
</evidence>
<evidence type="ECO:0000256" key="2">
    <source>
        <dbReference type="ARBA" id="ARBA00022603"/>
    </source>
</evidence>
<dbReference type="PANTHER" id="PTHR10629">
    <property type="entry name" value="CYTOSINE-SPECIFIC METHYLTRANSFERASE"/>
    <property type="match status" value="1"/>
</dbReference>
<comment type="caution">
    <text evidence="5">Lacks conserved residue(s) required for the propagation of feature annotation.</text>
</comment>
<comment type="caution">
    <text evidence="7">The sequence shown here is derived from an EMBL/GenBank/DDBJ whole genome shotgun (WGS) entry which is preliminary data.</text>
</comment>
<keyword evidence="2 5" id="KW-0489">Methyltransferase</keyword>
<feature type="region of interest" description="Disordered" evidence="6">
    <location>
        <begin position="628"/>
        <end position="669"/>
    </location>
</feature>
<keyword evidence="8" id="KW-1185">Reference proteome</keyword>
<reference evidence="7 8" key="1">
    <citation type="journal article" date="2024" name="IMA Fungus">
        <title>IMA Genome - F19 : A genome assembly and annotation guide to empower mycologists, including annotated draft genome sequences of Ceratocystis pirilliformis, Diaporthe australafricana, Fusarium ophioides, Paecilomyces lecythidis, and Sporothrix stenoceras.</title>
        <authorList>
            <person name="Aylward J."/>
            <person name="Wilson A.M."/>
            <person name="Visagie C.M."/>
            <person name="Spraker J."/>
            <person name="Barnes I."/>
            <person name="Buitendag C."/>
            <person name="Ceriani C."/>
            <person name="Del Mar Angel L."/>
            <person name="du Plessis D."/>
            <person name="Fuchs T."/>
            <person name="Gasser K."/>
            <person name="Kramer D."/>
            <person name="Li W."/>
            <person name="Munsamy K."/>
            <person name="Piso A."/>
            <person name="Price J.L."/>
            <person name="Sonnekus B."/>
            <person name="Thomas C."/>
            <person name="van der Nest A."/>
            <person name="van Dijk A."/>
            <person name="van Heerden A."/>
            <person name="van Vuuren N."/>
            <person name="Yilmaz N."/>
            <person name="Duong T.A."/>
            <person name="van der Merwe N.A."/>
            <person name="Wingfield M.J."/>
            <person name="Wingfield B.D."/>
        </authorList>
    </citation>
    <scope>NUCLEOTIDE SEQUENCE [LARGE SCALE GENOMIC DNA]</scope>
    <source>
        <strain evidence="7 8">CMW 18300</strain>
    </source>
</reference>
<dbReference type="Gene3D" id="3.90.120.10">
    <property type="entry name" value="DNA Methylase, subunit A, domain 2"/>
    <property type="match status" value="1"/>
</dbReference>
<dbReference type="InterPro" id="IPR050390">
    <property type="entry name" value="C5-Methyltransferase"/>
</dbReference>
<keyword evidence="3 5" id="KW-0808">Transferase</keyword>
<comment type="similarity">
    <text evidence="5">Belongs to the class I-like SAM-binding methyltransferase superfamily. C5-methyltransferase family.</text>
</comment>
<sequence length="845" mass="93793">MASHEIRQDVGRAGGASQRPDSPDPFDDKLSPVQHLQHHEQMEVIEISDDDVQDSVEEPDRGLQRGSNSQRNQALEHTHQSSRAFMADGVEYKVGQLIELTEPIGLFVIQFLEIKSIHENNETGEIIIRGLPYSRTRNLDKCLPCKLNEVCVVLEVDDDDERSIEDQALVEIEAEDVKKARVLHNTNKSFPACRFDPVGFASDERREEAAPLACRWTMVRHYKDSRQRRSGRCYGLALVHKTEQDHATIKKRNLGEDKDRAQQWRGETISGGSAFQGGADGSQPVHQYSFADFNCGAGGASRGAEMADLKIVAAVEPWMHACDTYRTNFPDARLYEMDTQNFLEEIQHSPVDILNLSPPFKSHTAEDNEDNAETKNNCVKLITKLLPRLFIMVLPITMLSERQSTLLNNLIQGFTSVGYSVQWRSTSFVEYGLPQMRKRLIMIGAGPGETLPQWPPVSHSADLVGSQQPFVTEAEAINGLTPETTTLHDPQTLRSLNRRARAGDEPLGTLSASAGAAVIHFSGSRDFTLRELACLQGFPQDHQFEGSGIKKQIGTAFPPSVAKVFFHHMRRSLEEHDGVPQGSPARQATPVLQPAVGVVINNHRHEEDNQAEDQDEVMADAIQSIELDTDHNALNSPGTAAGDGVDRDVDEDEDRKSRINATPGSRPRSRFRIIIQPRSPVARRSYVHRGIAAFTPRLSRTPGAEAETNIDPFLHGAPPSPESPPNSVTTNEFVGGSRAAALRRKRARGLDEEVADHDDDGGSPDASQQRPSKRHRQHANVSENHEVKFYTGPRRTALSSSRNVAHSVREPSMQQSPSGQQGGWASHRRVEDLAPSFSEDDHMEE</sequence>
<dbReference type="Gene3D" id="3.40.50.150">
    <property type="entry name" value="Vaccinia Virus protein VP39"/>
    <property type="match status" value="1"/>
</dbReference>
<protein>
    <recommendedName>
        <fullName evidence="1">DNA (cytosine-5-)-methyltransferase</fullName>
        <ecNumber evidence="1">2.1.1.37</ecNumber>
    </recommendedName>
</protein>
<dbReference type="EMBL" id="JAWRVE010000182">
    <property type="protein sequence ID" value="KAL1850722.1"/>
    <property type="molecule type" value="Genomic_DNA"/>
</dbReference>
<evidence type="ECO:0000256" key="4">
    <source>
        <dbReference type="ARBA" id="ARBA00022691"/>
    </source>
</evidence>
<keyword evidence="4 5" id="KW-0949">S-adenosyl-L-methionine</keyword>
<dbReference type="PROSITE" id="PS51679">
    <property type="entry name" value="SAM_MT_C5"/>
    <property type="match status" value="1"/>
</dbReference>
<organism evidence="7 8">
    <name type="scientific">Diaporthe australafricana</name>
    <dbReference type="NCBI Taxonomy" id="127596"/>
    <lineage>
        <taxon>Eukaryota</taxon>
        <taxon>Fungi</taxon>
        <taxon>Dikarya</taxon>
        <taxon>Ascomycota</taxon>
        <taxon>Pezizomycotina</taxon>
        <taxon>Sordariomycetes</taxon>
        <taxon>Sordariomycetidae</taxon>
        <taxon>Diaporthales</taxon>
        <taxon>Diaporthaceae</taxon>
        <taxon>Diaporthe</taxon>
    </lineage>
</organism>
<accession>A0ABR3W1C1</accession>
<evidence type="ECO:0000256" key="3">
    <source>
        <dbReference type="ARBA" id="ARBA00022679"/>
    </source>
</evidence>
<feature type="compositionally biased region" description="Basic and acidic residues" evidence="6">
    <location>
        <begin position="1"/>
        <end position="10"/>
    </location>
</feature>
<feature type="compositionally biased region" description="Acidic residues" evidence="6">
    <location>
        <begin position="46"/>
        <end position="57"/>
    </location>
</feature>
<evidence type="ECO:0000256" key="1">
    <source>
        <dbReference type="ARBA" id="ARBA00011975"/>
    </source>
</evidence>
<evidence type="ECO:0000313" key="7">
    <source>
        <dbReference type="EMBL" id="KAL1850722.1"/>
    </source>
</evidence>
<feature type="compositionally biased region" description="Acidic residues" evidence="6">
    <location>
        <begin position="752"/>
        <end position="762"/>
    </location>
</feature>
<gene>
    <name evidence="7" type="ORF">Daus18300_012800</name>
</gene>